<name>A0A4U0SJ56_9ACTN</name>
<keyword evidence="2" id="KW-1185">Reference proteome</keyword>
<reference evidence="1 2" key="1">
    <citation type="submission" date="2019-04" db="EMBL/GenBank/DDBJ databases">
        <title>Streptomyces oryziradicis sp. nov., a novel actinomycete isolated from rhizosphere soil of rice (Oryza sativa L.).</title>
        <authorList>
            <person name="Li C."/>
        </authorList>
    </citation>
    <scope>NUCLEOTIDE SEQUENCE [LARGE SCALE GENOMIC DNA]</scope>
    <source>
        <strain evidence="1 2">NEAU-C40</strain>
    </source>
</reference>
<dbReference type="Proteomes" id="UP000305778">
    <property type="component" value="Unassembled WGS sequence"/>
</dbReference>
<comment type="caution">
    <text evidence="1">The sequence shown here is derived from an EMBL/GenBank/DDBJ whole genome shotgun (WGS) entry which is preliminary data.</text>
</comment>
<evidence type="ECO:0000313" key="1">
    <source>
        <dbReference type="EMBL" id="TKA09586.1"/>
    </source>
</evidence>
<organism evidence="1 2">
    <name type="scientific">Actinacidiphila oryziradicis</name>
    <dbReference type="NCBI Taxonomy" id="2571141"/>
    <lineage>
        <taxon>Bacteria</taxon>
        <taxon>Bacillati</taxon>
        <taxon>Actinomycetota</taxon>
        <taxon>Actinomycetes</taxon>
        <taxon>Kitasatosporales</taxon>
        <taxon>Streptomycetaceae</taxon>
        <taxon>Actinacidiphila</taxon>
    </lineage>
</organism>
<evidence type="ECO:0008006" key="3">
    <source>
        <dbReference type="Google" id="ProtNLM"/>
    </source>
</evidence>
<dbReference type="OrthoDB" id="3254802at2"/>
<dbReference type="EMBL" id="SUMC01000021">
    <property type="protein sequence ID" value="TKA09586.1"/>
    <property type="molecule type" value="Genomic_DNA"/>
</dbReference>
<dbReference type="AlphaFoldDB" id="A0A4U0SJ56"/>
<sequence length="209" mass="22097">MCRKNRCTFSVSERTGWGHRLRVVADGKGLVGHAGAVLLHQVADRVGLTAALERLFPAGGSATWRDRAHVLLCLSSAIVLGATSVADAEQLQLHQRALFGTPASDSTTHRLLERLDEPVRLAIAKVRARARRHVGLLEGRGGALLLGGGHDDGGVHVDDDPAGQPLARHAREIRPAAGAAATSWVAQAAVGWAVMPRMCTVRVVPTSMA</sequence>
<gene>
    <name evidence="1" type="ORF">FCI23_21750</name>
</gene>
<proteinExistence type="predicted"/>
<accession>A0A4U0SJ56</accession>
<evidence type="ECO:0000313" key="2">
    <source>
        <dbReference type="Proteomes" id="UP000305778"/>
    </source>
</evidence>
<protein>
    <recommendedName>
        <fullName evidence="3">Transposase DDE domain-containing protein</fullName>
    </recommendedName>
</protein>